<protein>
    <submittedName>
        <fullName evidence="3">IS110 family transposase</fullName>
    </submittedName>
</protein>
<dbReference type="InterPro" id="IPR003346">
    <property type="entry name" value="Transposase_20"/>
</dbReference>
<dbReference type="KEGG" id="apak:AP3564_09160"/>
<dbReference type="RefSeq" id="WP_094245262.1">
    <property type="nucleotide sequence ID" value="NZ_CP017703.1"/>
</dbReference>
<evidence type="ECO:0000259" key="1">
    <source>
        <dbReference type="Pfam" id="PF01548"/>
    </source>
</evidence>
<dbReference type="InterPro" id="IPR002525">
    <property type="entry name" value="Transp_IS110-like_N"/>
</dbReference>
<name>A0A223E576_9BACI</name>
<dbReference type="EMBL" id="CP017703">
    <property type="protein sequence ID" value="ASS90379.1"/>
    <property type="molecule type" value="Genomic_DNA"/>
</dbReference>
<feature type="domain" description="Transposase IS110-like N-terminal" evidence="1">
    <location>
        <begin position="9"/>
        <end position="153"/>
    </location>
</feature>
<evidence type="ECO:0000313" key="4">
    <source>
        <dbReference type="Proteomes" id="UP000214606"/>
    </source>
</evidence>
<organism evidence="3 4">
    <name type="scientific">Aeribacillus pallidus</name>
    <dbReference type="NCBI Taxonomy" id="33936"/>
    <lineage>
        <taxon>Bacteria</taxon>
        <taxon>Bacillati</taxon>
        <taxon>Bacillota</taxon>
        <taxon>Bacilli</taxon>
        <taxon>Bacillales</taxon>
        <taxon>Bacillaceae</taxon>
        <taxon>Aeribacillus</taxon>
    </lineage>
</organism>
<dbReference type="GO" id="GO:0006313">
    <property type="term" value="P:DNA transposition"/>
    <property type="evidence" value="ECO:0007669"/>
    <property type="project" value="InterPro"/>
</dbReference>
<evidence type="ECO:0000313" key="3">
    <source>
        <dbReference type="EMBL" id="ASS90379.1"/>
    </source>
</evidence>
<dbReference type="PANTHER" id="PTHR33055">
    <property type="entry name" value="TRANSPOSASE FOR INSERTION SEQUENCE ELEMENT IS1111A"/>
    <property type="match status" value="1"/>
</dbReference>
<dbReference type="InterPro" id="IPR047650">
    <property type="entry name" value="Transpos_IS110"/>
</dbReference>
<dbReference type="GO" id="GO:0003677">
    <property type="term" value="F:DNA binding"/>
    <property type="evidence" value="ECO:0007669"/>
    <property type="project" value="InterPro"/>
</dbReference>
<dbReference type="GO" id="GO:0004803">
    <property type="term" value="F:transposase activity"/>
    <property type="evidence" value="ECO:0007669"/>
    <property type="project" value="InterPro"/>
</dbReference>
<dbReference type="AlphaFoldDB" id="A0A223E576"/>
<dbReference type="Pfam" id="PF01548">
    <property type="entry name" value="DEDD_Tnp_IS110"/>
    <property type="match status" value="1"/>
</dbReference>
<gene>
    <name evidence="3" type="ORF">AP3564_09160</name>
</gene>
<evidence type="ECO:0000259" key="2">
    <source>
        <dbReference type="Pfam" id="PF02371"/>
    </source>
</evidence>
<feature type="domain" description="Transposase IS116/IS110/IS902 C-terminal" evidence="2">
    <location>
        <begin position="253"/>
        <end position="338"/>
    </location>
</feature>
<reference evidence="3 4" key="1">
    <citation type="submission" date="2016-10" db="EMBL/GenBank/DDBJ databases">
        <title>The whole genome sequencing and assembly of Aeribacillus pallidus KCTC3564 strain.</title>
        <authorList>
            <person name="Lee Y.-J."/>
            <person name="Park M.-K."/>
            <person name="Yi H."/>
            <person name="Bahn Y.-S."/>
            <person name="Kim J.F."/>
            <person name="Lee D.-W."/>
        </authorList>
    </citation>
    <scope>NUCLEOTIDE SEQUENCE [LARGE SCALE GENOMIC DNA]</scope>
    <source>
        <strain evidence="3 4">KCTC3564</strain>
    </source>
</reference>
<dbReference type="Proteomes" id="UP000214606">
    <property type="component" value="Chromosome"/>
</dbReference>
<sequence>MDVLYHRCAGLDIHAETIVVCALLGEEEHVQKEVETFPTFTKDLFRLLKWLEDRGVTHIAMESTGVYWKPVFNILEDYFDITLANAQRIKNVPGRKTDVSDAEWIAKLLRYGLIEKSFVPPENIRELRDLTRLRKKWIGQLTAEKNRIQKVLECSNIKLSSVISDVFGVSGRKLLERLMKQGYIEETEVDACIHRSMKRKKQQIQDSLFGALTNRQLFMIRQSWKHIESLESLLRDIGERIDQLLQVYKQEMELLVTIPGVKKETAAVIIAEIGVDMGQFPTSQHLASWAGVAPGNHESAGKRKSTRTTKGNPHIKSALCEAAWALSRCRNQRLAAKYWSLAARRGKKKALVAIAHRMLTIIYCIISRKEPFREQ</sequence>
<dbReference type="Pfam" id="PF02371">
    <property type="entry name" value="Transposase_20"/>
    <property type="match status" value="1"/>
</dbReference>
<dbReference type="NCBIfam" id="NF033542">
    <property type="entry name" value="transpos_IS110"/>
    <property type="match status" value="1"/>
</dbReference>
<dbReference type="PANTHER" id="PTHR33055:SF15">
    <property type="entry name" value="TRANSPOSASE-RELATED"/>
    <property type="match status" value="1"/>
</dbReference>
<proteinExistence type="predicted"/>
<accession>A0A223E576</accession>